<dbReference type="InterPro" id="IPR002328">
    <property type="entry name" value="ADH_Zn_CS"/>
</dbReference>
<dbReference type="SMART" id="SM00829">
    <property type="entry name" value="PKS_ER"/>
    <property type="match status" value="1"/>
</dbReference>
<evidence type="ECO:0000256" key="9">
    <source>
        <dbReference type="ARBA" id="ARBA00023242"/>
    </source>
</evidence>
<dbReference type="InterPro" id="IPR013154">
    <property type="entry name" value="ADH-like_N"/>
</dbReference>
<organism evidence="15 16">
    <name type="scientific">Didymella rabiei</name>
    <name type="common">Chickpea ascochyta blight fungus</name>
    <name type="synonym">Mycosphaerella rabiei</name>
    <dbReference type="NCBI Taxonomy" id="5454"/>
    <lineage>
        <taxon>Eukaryota</taxon>
        <taxon>Fungi</taxon>
        <taxon>Dikarya</taxon>
        <taxon>Ascomycota</taxon>
        <taxon>Pezizomycotina</taxon>
        <taxon>Dothideomycetes</taxon>
        <taxon>Pleosporomycetidae</taxon>
        <taxon>Pleosporales</taxon>
        <taxon>Pleosporineae</taxon>
        <taxon>Didymellaceae</taxon>
        <taxon>Ascochyta</taxon>
    </lineage>
</organism>
<dbReference type="GO" id="GO:0008106">
    <property type="term" value="F:alcohol dehydrogenase (NADP+) activity"/>
    <property type="evidence" value="ECO:0007669"/>
    <property type="project" value="UniProtKB-EC"/>
</dbReference>
<dbReference type="PANTHER" id="PTHR42683">
    <property type="entry name" value="ALDEHYDE REDUCTASE"/>
    <property type="match status" value="1"/>
</dbReference>
<feature type="region of interest" description="Disordered" evidence="13">
    <location>
        <begin position="408"/>
        <end position="432"/>
    </location>
</feature>
<sequence>MSSPAEFHGWLGRDNKAAEGNMTWSSFEPKPFNPIDVDIKISHCGICGSDIHTLRSGWGSTRYPVCVGHEIVGSVVRVGDQVKHLRLGDRVGVGAQAFSCFKCEDCKAGLEQHCGKMVGTYNGKYPDGSFSMGGYANYARVPAHFTIKIPAGLRSEDAAPMMCGGITVYSPLKKNGAGPGKRVGIVGLGGLGHFGVLFAKALGCEKVVAISRRRNKEKDAREMGATDYIATSEDEKWARKHSQSLDLIISTVSSPDMPLESYLRLLRTNGTFIQVGAPEDKLPRFGAYSLIQKGVKIGGSNIGSPKDIEEMLQFAAEKGVKPWVEQRNMKDANKSVVDMEDGKARYRYVLVNMEEENQTDLYVRFGCQLLVLTVSVEAVVAGTCNEKHPQCANCIRLGVTCEWPPPRARKVPGASPQSASLESNTLSREGSYVESPLRTPMTAAHPVFTLEDMQLLHHWTTRVYLFHTPFTDDDKTLWSEDVVNIAFQHTFLLHGLLAISALHKTLVDSQGSRASLLARADAHMSASLATYLRLLEESALETVVPCFLLSSICFAYNLATAQVEEPEEPIDAMLHCFRLLRGVKVVIGKHWQQLQQDETVGRMLAPARNIDQFSLPEDVECTPLLELKQLADQLNMPQKDICIEAIENLHETFVKTTLCSTEKQAHVVIMAWSATLSTEFLDLCNAGNLVGALVIVYWTILSGPNSAAWWLKGWLERLIHACEKLMAPTPELMKWLEWPIEMSRRNPDQFAVFCCIRPSPMVLTPANATTLVDTPLSNAQGTADAM</sequence>
<keyword evidence="9" id="KW-0539">Nucleus</keyword>
<keyword evidence="16" id="KW-1185">Reference proteome</keyword>
<name>A0A163LQN3_DIDRA</name>
<dbReference type="GO" id="GO:0000981">
    <property type="term" value="F:DNA-binding transcription factor activity, RNA polymerase II-specific"/>
    <property type="evidence" value="ECO:0007669"/>
    <property type="project" value="InterPro"/>
</dbReference>
<protein>
    <recommendedName>
        <fullName evidence="10">alcohol dehydrogenase (NADP(+))</fullName>
        <ecNumber evidence="10">1.1.1.2</ecNumber>
    </recommendedName>
</protein>
<evidence type="ECO:0000256" key="5">
    <source>
        <dbReference type="ARBA" id="ARBA00022723"/>
    </source>
</evidence>
<dbReference type="InterPro" id="IPR020843">
    <property type="entry name" value="ER"/>
</dbReference>
<feature type="domain" description="Enoyl reductase (ER)" evidence="14">
    <location>
        <begin position="20"/>
        <end position="350"/>
    </location>
</feature>
<dbReference type="Proteomes" id="UP000076837">
    <property type="component" value="Unassembled WGS sequence"/>
</dbReference>
<dbReference type="InterPro" id="IPR047109">
    <property type="entry name" value="CAD-like"/>
</dbReference>
<dbReference type="GO" id="GO:0006066">
    <property type="term" value="P:alcohol metabolic process"/>
    <property type="evidence" value="ECO:0007669"/>
    <property type="project" value="UniProtKB-ARBA"/>
</dbReference>
<dbReference type="Pfam" id="PF08240">
    <property type="entry name" value="ADH_N"/>
    <property type="match status" value="1"/>
</dbReference>
<gene>
    <name evidence="15" type="ORF">ST47_g832</name>
</gene>
<dbReference type="FunFam" id="3.40.50.720:FF:000158">
    <property type="entry name" value="Zinc-binding alcohol dehydrogenase"/>
    <property type="match status" value="1"/>
</dbReference>
<evidence type="ECO:0000313" key="16">
    <source>
        <dbReference type="Proteomes" id="UP000076837"/>
    </source>
</evidence>
<dbReference type="InterPro" id="IPR021858">
    <property type="entry name" value="Fun_TF"/>
</dbReference>
<evidence type="ECO:0000256" key="10">
    <source>
        <dbReference type="ARBA" id="ARBA00024074"/>
    </source>
</evidence>
<keyword evidence="4" id="KW-0597">Phosphoprotein</keyword>
<keyword evidence="6 12" id="KW-0862">Zinc</keyword>
<evidence type="ECO:0000256" key="4">
    <source>
        <dbReference type="ARBA" id="ARBA00022553"/>
    </source>
</evidence>
<dbReference type="STRING" id="5454.A0A163LQN3"/>
<dbReference type="Pfam" id="PF00107">
    <property type="entry name" value="ADH_zinc_N"/>
    <property type="match status" value="1"/>
</dbReference>
<dbReference type="Gene3D" id="3.90.180.10">
    <property type="entry name" value="Medium-chain alcohol dehydrogenases, catalytic domain"/>
    <property type="match status" value="1"/>
</dbReference>
<dbReference type="CDD" id="cd00067">
    <property type="entry name" value="GAL4"/>
    <property type="match status" value="1"/>
</dbReference>
<dbReference type="SUPFAM" id="SSF50129">
    <property type="entry name" value="GroES-like"/>
    <property type="match status" value="1"/>
</dbReference>
<evidence type="ECO:0000256" key="13">
    <source>
        <dbReference type="SAM" id="MobiDB-lite"/>
    </source>
</evidence>
<comment type="cofactor">
    <cofactor evidence="1 12">
        <name>Zn(2+)</name>
        <dbReference type="ChEBI" id="CHEBI:29105"/>
    </cofactor>
</comment>
<proteinExistence type="inferred from homology"/>
<keyword evidence="8" id="KW-0560">Oxidoreductase</keyword>
<dbReference type="InterPro" id="IPR001138">
    <property type="entry name" value="Zn2Cys6_DnaBD"/>
</dbReference>
<keyword evidence="7" id="KW-0521">NADP</keyword>
<dbReference type="SUPFAM" id="SSF51735">
    <property type="entry name" value="NAD(P)-binding Rossmann-fold domains"/>
    <property type="match status" value="1"/>
</dbReference>
<dbReference type="CDD" id="cd05283">
    <property type="entry name" value="CAD1"/>
    <property type="match status" value="1"/>
</dbReference>
<dbReference type="PROSITE" id="PS00059">
    <property type="entry name" value="ADH_ZINC"/>
    <property type="match status" value="1"/>
</dbReference>
<evidence type="ECO:0000256" key="2">
    <source>
        <dbReference type="ARBA" id="ARBA00008072"/>
    </source>
</evidence>
<feature type="compositionally biased region" description="Polar residues" evidence="13">
    <location>
        <begin position="415"/>
        <end position="428"/>
    </location>
</feature>
<evidence type="ECO:0000256" key="8">
    <source>
        <dbReference type="ARBA" id="ARBA00023002"/>
    </source>
</evidence>
<dbReference type="EMBL" id="JYNV01000038">
    <property type="protein sequence ID" value="KZM28018.1"/>
    <property type="molecule type" value="Genomic_DNA"/>
</dbReference>
<evidence type="ECO:0000256" key="3">
    <source>
        <dbReference type="ARBA" id="ARBA00011738"/>
    </source>
</evidence>
<comment type="similarity">
    <text evidence="2 12">Belongs to the zinc-containing alcohol dehydrogenase family.</text>
</comment>
<dbReference type="InterPro" id="IPR013149">
    <property type="entry name" value="ADH-like_C"/>
</dbReference>
<dbReference type="InterPro" id="IPR036291">
    <property type="entry name" value="NAD(P)-bd_dom_sf"/>
</dbReference>
<dbReference type="Pfam" id="PF11951">
    <property type="entry name" value="Fungal_trans_2"/>
    <property type="match status" value="1"/>
</dbReference>
<dbReference type="GO" id="GO:0008270">
    <property type="term" value="F:zinc ion binding"/>
    <property type="evidence" value="ECO:0007669"/>
    <property type="project" value="InterPro"/>
</dbReference>
<evidence type="ECO:0000256" key="11">
    <source>
        <dbReference type="ARBA" id="ARBA00050997"/>
    </source>
</evidence>
<comment type="catalytic activity">
    <reaction evidence="11">
        <text>a primary alcohol + NADP(+) = an aldehyde + NADPH + H(+)</text>
        <dbReference type="Rhea" id="RHEA:15937"/>
        <dbReference type="ChEBI" id="CHEBI:15378"/>
        <dbReference type="ChEBI" id="CHEBI:15734"/>
        <dbReference type="ChEBI" id="CHEBI:17478"/>
        <dbReference type="ChEBI" id="CHEBI:57783"/>
        <dbReference type="ChEBI" id="CHEBI:58349"/>
        <dbReference type="EC" id="1.1.1.2"/>
    </reaction>
    <physiologicalReaction direction="left-to-right" evidence="11">
        <dbReference type="Rhea" id="RHEA:15938"/>
    </physiologicalReaction>
    <physiologicalReaction direction="right-to-left" evidence="11">
        <dbReference type="Rhea" id="RHEA:15939"/>
    </physiologicalReaction>
</comment>
<dbReference type="AlphaFoldDB" id="A0A163LQN3"/>
<keyword evidence="5 12" id="KW-0479">Metal-binding</keyword>
<evidence type="ECO:0000313" key="15">
    <source>
        <dbReference type="EMBL" id="KZM28018.1"/>
    </source>
</evidence>
<evidence type="ECO:0000256" key="6">
    <source>
        <dbReference type="ARBA" id="ARBA00022833"/>
    </source>
</evidence>
<evidence type="ECO:0000259" key="14">
    <source>
        <dbReference type="SMART" id="SM00829"/>
    </source>
</evidence>
<dbReference type="EC" id="1.1.1.2" evidence="10"/>
<evidence type="ECO:0000256" key="7">
    <source>
        <dbReference type="ARBA" id="ARBA00022857"/>
    </source>
</evidence>
<evidence type="ECO:0000256" key="1">
    <source>
        <dbReference type="ARBA" id="ARBA00001947"/>
    </source>
</evidence>
<evidence type="ECO:0000256" key="12">
    <source>
        <dbReference type="RuleBase" id="RU361277"/>
    </source>
</evidence>
<dbReference type="InterPro" id="IPR011032">
    <property type="entry name" value="GroES-like_sf"/>
</dbReference>
<dbReference type="Gene3D" id="3.40.50.720">
    <property type="entry name" value="NAD(P)-binding Rossmann-like Domain"/>
    <property type="match status" value="1"/>
</dbReference>
<comment type="caution">
    <text evidence="15">The sequence shown here is derived from an EMBL/GenBank/DDBJ whole genome shotgun (WGS) entry which is preliminary data.</text>
</comment>
<accession>A0A163LQN3</accession>
<comment type="subunit">
    <text evidence="3">Homodimer.</text>
</comment>
<reference evidence="15 16" key="1">
    <citation type="journal article" date="2016" name="Sci. Rep.">
        <title>Draft genome sequencing and secretome analysis of fungal phytopathogen Ascochyta rabiei provides insight into the necrotrophic effector repertoire.</title>
        <authorList>
            <person name="Verma S."/>
            <person name="Gazara R.K."/>
            <person name="Nizam S."/>
            <person name="Parween S."/>
            <person name="Chattopadhyay D."/>
            <person name="Verma P.K."/>
        </authorList>
    </citation>
    <scope>NUCLEOTIDE SEQUENCE [LARGE SCALE GENOMIC DNA]</scope>
    <source>
        <strain evidence="15 16">ArDII</strain>
    </source>
</reference>